<organism evidence="1 3">
    <name type="scientific">Didymodactylos carnosus</name>
    <dbReference type="NCBI Taxonomy" id="1234261"/>
    <lineage>
        <taxon>Eukaryota</taxon>
        <taxon>Metazoa</taxon>
        <taxon>Spiralia</taxon>
        <taxon>Gnathifera</taxon>
        <taxon>Rotifera</taxon>
        <taxon>Eurotatoria</taxon>
        <taxon>Bdelloidea</taxon>
        <taxon>Philodinida</taxon>
        <taxon>Philodinidae</taxon>
        <taxon>Didymodactylos</taxon>
    </lineage>
</organism>
<accession>A0A814R6I9</accession>
<sequence>MYRLIVYFSAQNVGQSIVLNSVLNVRCLEYRMPDQTHMWSMTAKCIPCDETHLSTARECRINQEHRRQLNVAAKEAIKEGRLQATCVNNRITGHPKKHFYLNENNPWTNNKIKVSQQNSDDLLGFILNEMKKLNDQIDNKMNDLGKVIMDFLPAVTLLLERLYQSNGKKEIKQQQISDYTEKFKMIMQPIVVITKSFTERNQRSRDFGINISNCTAVITSIGNINSIENILAPEITDPGESF</sequence>
<dbReference type="Proteomes" id="UP000681722">
    <property type="component" value="Unassembled WGS sequence"/>
</dbReference>
<evidence type="ECO:0000313" key="3">
    <source>
        <dbReference type="Proteomes" id="UP000663829"/>
    </source>
</evidence>
<evidence type="ECO:0000313" key="2">
    <source>
        <dbReference type="EMBL" id="CAF3892496.1"/>
    </source>
</evidence>
<gene>
    <name evidence="1" type="ORF">GPM918_LOCUS20083</name>
    <name evidence="2" type="ORF">SRO942_LOCUS20080</name>
</gene>
<protein>
    <submittedName>
        <fullName evidence="1">Uncharacterized protein</fullName>
    </submittedName>
</protein>
<dbReference type="EMBL" id="CAJNOQ010006255">
    <property type="protein sequence ID" value="CAF1128901.1"/>
    <property type="molecule type" value="Genomic_DNA"/>
</dbReference>
<name>A0A814R6I9_9BILA</name>
<proteinExistence type="predicted"/>
<keyword evidence="3" id="KW-1185">Reference proteome</keyword>
<dbReference type="AlphaFoldDB" id="A0A814R6I9"/>
<reference evidence="1" key="1">
    <citation type="submission" date="2021-02" db="EMBL/GenBank/DDBJ databases">
        <authorList>
            <person name="Nowell W R."/>
        </authorList>
    </citation>
    <scope>NUCLEOTIDE SEQUENCE</scope>
</reference>
<evidence type="ECO:0000313" key="1">
    <source>
        <dbReference type="EMBL" id="CAF1128901.1"/>
    </source>
</evidence>
<comment type="caution">
    <text evidence="1">The sequence shown here is derived from an EMBL/GenBank/DDBJ whole genome shotgun (WGS) entry which is preliminary data.</text>
</comment>
<dbReference type="Proteomes" id="UP000663829">
    <property type="component" value="Unassembled WGS sequence"/>
</dbReference>
<dbReference type="EMBL" id="CAJOBC010006255">
    <property type="protein sequence ID" value="CAF3892496.1"/>
    <property type="molecule type" value="Genomic_DNA"/>
</dbReference>